<evidence type="ECO:0000256" key="4">
    <source>
        <dbReference type="ARBA" id="ARBA00022827"/>
    </source>
</evidence>
<organism evidence="7 8">
    <name type="scientific">Oceanospirillum multiglobuliferum</name>
    <dbReference type="NCBI Taxonomy" id="64969"/>
    <lineage>
        <taxon>Bacteria</taxon>
        <taxon>Pseudomonadati</taxon>
        <taxon>Pseudomonadota</taxon>
        <taxon>Gammaproteobacteria</taxon>
        <taxon>Oceanospirillales</taxon>
        <taxon>Oceanospirillaceae</taxon>
        <taxon>Oceanospirillum</taxon>
    </lineage>
</organism>
<dbReference type="Gene3D" id="3.50.50.60">
    <property type="entry name" value="FAD/NAD(P)-binding domain"/>
    <property type="match status" value="1"/>
</dbReference>
<dbReference type="InterPro" id="IPR051473">
    <property type="entry name" value="P2Ox-like"/>
</dbReference>
<evidence type="ECO:0000313" key="8">
    <source>
        <dbReference type="Proteomes" id="UP000191418"/>
    </source>
</evidence>
<dbReference type="GO" id="GO:0016614">
    <property type="term" value="F:oxidoreductase activity, acting on CH-OH group of donors"/>
    <property type="evidence" value="ECO:0007669"/>
    <property type="project" value="InterPro"/>
</dbReference>
<keyword evidence="8" id="KW-1185">Reference proteome</keyword>
<feature type="domain" description="Glucose-methanol-choline oxidoreductase C-terminal" evidence="6">
    <location>
        <begin position="1"/>
        <end position="40"/>
    </location>
</feature>
<proteinExistence type="inferred from homology"/>
<keyword evidence="3" id="KW-0285">Flavoprotein</keyword>
<evidence type="ECO:0000256" key="1">
    <source>
        <dbReference type="ARBA" id="ARBA00001974"/>
    </source>
</evidence>
<dbReference type="EMBL" id="MTSM01000403">
    <property type="protein sequence ID" value="OPX53811.1"/>
    <property type="molecule type" value="Genomic_DNA"/>
</dbReference>
<sequence length="51" mass="5461">DSVVDADCRTHQHQNLFLATSGVMPSAASVNCTLTIAALALRLAEKLKHEL</sequence>
<name>A0A1V4SZN9_9GAMM</name>
<dbReference type="InterPro" id="IPR036188">
    <property type="entry name" value="FAD/NAD-bd_sf"/>
</dbReference>
<accession>A0A1V4SZN9</accession>
<gene>
    <name evidence="7" type="ORF">BTE48_17535</name>
</gene>
<dbReference type="SUPFAM" id="SSF51905">
    <property type="entry name" value="FAD/NAD(P)-binding domain"/>
    <property type="match status" value="1"/>
</dbReference>
<dbReference type="PANTHER" id="PTHR42784:SF1">
    <property type="entry name" value="PYRANOSE 2-OXIDASE"/>
    <property type="match status" value="1"/>
</dbReference>
<dbReference type="AlphaFoldDB" id="A0A1V4SZN9"/>
<comment type="caution">
    <text evidence="7">The sequence shown here is derived from an EMBL/GenBank/DDBJ whole genome shotgun (WGS) entry which is preliminary data.</text>
</comment>
<protein>
    <recommendedName>
        <fullName evidence="6">Glucose-methanol-choline oxidoreductase C-terminal domain-containing protein</fullName>
    </recommendedName>
</protein>
<keyword evidence="5" id="KW-0560">Oxidoreductase</keyword>
<evidence type="ECO:0000256" key="5">
    <source>
        <dbReference type="ARBA" id="ARBA00023002"/>
    </source>
</evidence>
<reference evidence="7 8" key="1">
    <citation type="submission" date="2017-01" db="EMBL/GenBank/DDBJ databases">
        <title>Genome Sequencing of a Marine Spirillum, Oceanospirillum multiglobuliferum ATCC 33336, from Japan.</title>
        <authorList>
            <person name="Carney J.G."/>
            <person name="Trachtenberg A.M."/>
            <person name="Rheaume B.A."/>
            <person name="Linnane J.D."/>
            <person name="Pitts N.L."/>
            <person name="Mykles D.L."/>
            <person name="Maclea K.S."/>
        </authorList>
    </citation>
    <scope>NUCLEOTIDE SEQUENCE [LARGE SCALE GENOMIC DNA]</scope>
    <source>
        <strain evidence="7 8">ATCC 33336</strain>
    </source>
</reference>
<dbReference type="Proteomes" id="UP000191418">
    <property type="component" value="Unassembled WGS sequence"/>
</dbReference>
<evidence type="ECO:0000259" key="6">
    <source>
        <dbReference type="Pfam" id="PF05199"/>
    </source>
</evidence>
<dbReference type="InterPro" id="IPR007867">
    <property type="entry name" value="GMC_OxRtase_C"/>
</dbReference>
<feature type="non-terminal residue" evidence="7">
    <location>
        <position position="1"/>
    </location>
</feature>
<evidence type="ECO:0000256" key="3">
    <source>
        <dbReference type="ARBA" id="ARBA00022630"/>
    </source>
</evidence>
<comment type="cofactor">
    <cofactor evidence="1">
        <name>FAD</name>
        <dbReference type="ChEBI" id="CHEBI:57692"/>
    </cofactor>
</comment>
<keyword evidence="4" id="KW-0274">FAD</keyword>
<evidence type="ECO:0000313" key="7">
    <source>
        <dbReference type="EMBL" id="OPX53811.1"/>
    </source>
</evidence>
<dbReference type="Pfam" id="PF05199">
    <property type="entry name" value="GMC_oxred_C"/>
    <property type="match status" value="1"/>
</dbReference>
<evidence type="ECO:0000256" key="2">
    <source>
        <dbReference type="ARBA" id="ARBA00010790"/>
    </source>
</evidence>
<dbReference type="PANTHER" id="PTHR42784">
    <property type="entry name" value="PYRANOSE 2-OXIDASE"/>
    <property type="match status" value="1"/>
</dbReference>
<dbReference type="RefSeq" id="WP_139776778.1">
    <property type="nucleotide sequence ID" value="NZ_MTSM01000403.1"/>
</dbReference>
<comment type="similarity">
    <text evidence="2">Belongs to the GMC oxidoreductase family.</text>
</comment>